<accession>A0A8D8GLU2</accession>
<proteinExistence type="predicted"/>
<name>A0A8D8GLU2_CULPI</name>
<dbReference type="EMBL" id="HBUE01165651">
    <property type="protein sequence ID" value="CAG6512471.1"/>
    <property type="molecule type" value="Transcribed_RNA"/>
</dbReference>
<sequence length="150" mass="18432">MGKRKRKQILRARRKMPKPVCPRRRKRTELQQRPRRVQRKQAKKKTQKSRIRRTNIRKKSRKSRNRARRSRPRPLRNPQKTSDVRGKRACSEVRIWSRVERSLRKKNQRQNRSKTKQTLRQWKVVPKQACRKVRQTKPLPLRCRLPPKNP</sequence>
<evidence type="ECO:0000256" key="1">
    <source>
        <dbReference type="SAM" id="MobiDB-lite"/>
    </source>
</evidence>
<feature type="compositionally biased region" description="Basic and acidic residues" evidence="1">
    <location>
        <begin position="82"/>
        <end position="102"/>
    </location>
</feature>
<feature type="compositionally biased region" description="Basic residues" evidence="1">
    <location>
        <begin position="103"/>
        <end position="117"/>
    </location>
</feature>
<feature type="compositionally biased region" description="Basic residues" evidence="1">
    <location>
        <begin position="1"/>
        <end position="74"/>
    </location>
</feature>
<dbReference type="EMBL" id="HBUE01270939">
    <property type="protein sequence ID" value="CAG6563924.1"/>
    <property type="molecule type" value="Transcribed_RNA"/>
</dbReference>
<organism evidence="2">
    <name type="scientific">Culex pipiens</name>
    <name type="common">House mosquito</name>
    <dbReference type="NCBI Taxonomy" id="7175"/>
    <lineage>
        <taxon>Eukaryota</taxon>
        <taxon>Metazoa</taxon>
        <taxon>Ecdysozoa</taxon>
        <taxon>Arthropoda</taxon>
        <taxon>Hexapoda</taxon>
        <taxon>Insecta</taxon>
        <taxon>Pterygota</taxon>
        <taxon>Neoptera</taxon>
        <taxon>Endopterygota</taxon>
        <taxon>Diptera</taxon>
        <taxon>Nematocera</taxon>
        <taxon>Culicoidea</taxon>
        <taxon>Culicidae</taxon>
        <taxon>Culicinae</taxon>
        <taxon>Culicini</taxon>
        <taxon>Culex</taxon>
        <taxon>Culex</taxon>
    </lineage>
</organism>
<evidence type="ECO:0000313" key="2">
    <source>
        <dbReference type="EMBL" id="CAG6512471.1"/>
    </source>
</evidence>
<protein>
    <submittedName>
        <fullName evidence="2">(northern house mosquito) hypothetical protein</fullName>
    </submittedName>
</protein>
<reference evidence="2" key="1">
    <citation type="submission" date="2021-05" db="EMBL/GenBank/DDBJ databases">
        <authorList>
            <person name="Alioto T."/>
            <person name="Alioto T."/>
            <person name="Gomez Garrido J."/>
        </authorList>
    </citation>
    <scope>NUCLEOTIDE SEQUENCE</scope>
</reference>
<feature type="region of interest" description="Disordered" evidence="1">
    <location>
        <begin position="1"/>
        <end position="123"/>
    </location>
</feature>
<dbReference type="AlphaFoldDB" id="A0A8D8GLU2"/>